<gene>
    <name evidence="13" type="ORF">Q4527_09275</name>
</gene>
<dbReference type="CDD" id="cd00082">
    <property type="entry name" value="HisKA"/>
    <property type="match status" value="1"/>
</dbReference>
<evidence type="ECO:0000256" key="1">
    <source>
        <dbReference type="ARBA" id="ARBA00000085"/>
    </source>
</evidence>
<dbReference type="FunFam" id="3.30.565.10:FF:000010">
    <property type="entry name" value="Sensor histidine kinase RcsC"/>
    <property type="match status" value="1"/>
</dbReference>
<comment type="catalytic activity">
    <reaction evidence="1">
        <text>ATP + protein L-histidine = ADP + protein N-phospho-L-histidine.</text>
        <dbReference type="EC" id="2.7.13.3"/>
    </reaction>
</comment>
<keyword evidence="4" id="KW-1003">Cell membrane</keyword>
<dbReference type="Pfam" id="PF21623">
    <property type="entry name" value="HK_sensor_dom_bact"/>
    <property type="match status" value="1"/>
</dbReference>
<evidence type="ECO:0000259" key="11">
    <source>
        <dbReference type="PROSITE" id="PS50109"/>
    </source>
</evidence>
<dbReference type="InterPro" id="IPR001789">
    <property type="entry name" value="Sig_transdc_resp-reg_receiver"/>
</dbReference>
<evidence type="ECO:0000256" key="7">
    <source>
        <dbReference type="ARBA" id="ARBA00022989"/>
    </source>
</evidence>
<dbReference type="PROSITE" id="PS50110">
    <property type="entry name" value="RESPONSE_REGULATORY"/>
    <property type="match status" value="1"/>
</dbReference>
<feature type="domain" description="Histidine kinase" evidence="11">
    <location>
        <begin position="365"/>
        <end position="586"/>
    </location>
</feature>
<evidence type="ECO:0000256" key="9">
    <source>
        <dbReference type="PROSITE-ProRule" id="PRU00169"/>
    </source>
</evidence>
<dbReference type="PROSITE" id="PS50109">
    <property type="entry name" value="HIS_KIN"/>
    <property type="match status" value="1"/>
</dbReference>
<keyword evidence="10" id="KW-0472">Membrane</keyword>
<dbReference type="Pfam" id="PF02518">
    <property type="entry name" value="HATPase_c"/>
    <property type="match status" value="1"/>
</dbReference>
<dbReference type="SMART" id="SM00448">
    <property type="entry name" value="REC"/>
    <property type="match status" value="1"/>
</dbReference>
<evidence type="ECO:0000256" key="10">
    <source>
        <dbReference type="SAM" id="Phobius"/>
    </source>
</evidence>
<dbReference type="GO" id="GO:0005886">
    <property type="term" value="C:plasma membrane"/>
    <property type="evidence" value="ECO:0007669"/>
    <property type="project" value="UniProtKB-SubCell"/>
</dbReference>
<evidence type="ECO:0000259" key="12">
    <source>
        <dbReference type="PROSITE" id="PS50110"/>
    </source>
</evidence>
<evidence type="ECO:0000256" key="5">
    <source>
        <dbReference type="ARBA" id="ARBA00022553"/>
    </source>
</evidence>
<reference evidence="13" key="1">
    <citation type="submission" date="2023-07" db="EMBL/GenBank/DDBJ databases">
        <title>Genome content predicts the carbon catabolic preferences of heterotrophic bacteria.</title>
        <authorList>
            <person name="Gralka M."/>
        </authorList>
    </citation>
    <scope>NUCLEOTIDE SEQUENCE</scope>
    <source>
        <strain evidence="13">F2M12</strain>
    </source>
</reference>
<dbReference type="InterPro" id="IPR004358">
    <property type="entry name" value="Sig_transdc_His_kin-like_C"/>
</dbReference>
<evidence type="ECO:0000256" key="2">
    <source>
        <dbReference type="ARBA" id="ARBA00004651"/>
    </source>
</evidence>
<dbReference type="InterPro" id="IPR036890">
    <property type="entry name" value="HATPase_C_sf"/>
</dbReference>
<dbReference type="SMART" id="SM00388">
    <property type="entry name" value="HisKA"/>
    <property type="match status" value="1"/>
</dbReference>
<comment type="subcellular location">
    <subcellularLocation>
        <location evidence="2">Cell membrane</location>
        <topology evidence="2">Multi-pass membrane protein</topology>
    </subcellularLocation>
</comment>
<dbReference type="GO" id="GO:0005524">
    <property type="term" value="F:ATP binding"/>
    <property type="evidence" value="ECO:0007669"/>
    <property type="project" value="UniProtKB-KW"/>
</dbReference>
<dbReference type="SUPFAM" id="SSF47384">
    <property type="entry name" value="Homodimeric domain of signal transducing histidine kinase"/>
    <property type="match status" value="1"/>
</dbReference>
<dbReference type="SUPFAM" id="SSF55874">
    <property type="entry name" value="ATPase domain of HSP90 chaperone/DNA topoisomerase II/histidine kinase"/>
    <property type="match status" value="1"/>
</dbReference>
<dbReference type="InterPro" id="IPR011006">
    <property type="entry name" value="CheY-like_superfamily"/>
</dbReference>
<evidence type="ECO:0000256" key="6">
    <source>
        <dbReference type="ARBA" id="ARBA00022692"/>
    </source>
</evidence>
<dbReference type="PRINTS" id="PR00344">
    <property type="entry name" value="BCTRLSENSOR"/>
</dbReference>
<dbReference type="PANTHER" id="PTHR45339:SF3">
    <property type="entry name" value="HISTIDINE KINASE"/>
    <property type="match status" value="1"/>
</dbReference>
<dbReference type="AlphaFoldDB" id="A0AAW7YYS6"/>
<dbReference type="Gene3D" id="3.30.565.10">
    <property type="entry name" value="Histidine kinase-like ATPase, C-terminal domain"/>
    <property type="match status" value="1"/>
</dbReference>
<feature type="modified residue" description="4-aspartylphosphate" evidence="9">
    <location>
        <position position="791"/>
    </location>
</feature>
<evidence type="ECO:0000256" key="4">
    <source>
        <dbReference type="ARBA" id="ARBA00022475"/>
    </source>
</evidence>
<keyword evidence="7 10" id="KW-1133">Transmembrane helix</keyword>
<keyword evidence="13" id="KW-0067">ATP-binding</keyword>
<dbReference type="CDD" id="cd16922">
    <property type="entry name" value="HATPase_EvgS-ArcB-TorS-like"/>
    <property type="match status" value="1"/>
</dbReference>
<dbReference type="InterPro" id="IPR036097">
    <property type="entry name" value="HisK_dim/P_sf"/>
</dbReference>
<evidence type="ECO:0000313" key="13">
    <source>
        <dbReference type="EMBL" id="MDO6577585.1"/>
    </source>
</evidence>
<keyword evidence="8" id="KW-0902">Two-component regulatory system</keyword>
<dbReference type="InterPro" id="IPR048760">
    <property type="entry name" value="VP0354-like_sensor_dom"/>
</dbReference>
<dbReference type="Pfam" id="PF00072">
    <property type="entry name" value="Response_reg"/>
    <property type="match status" value="1"/>
</dbReference>
<dbReference type="EMBL" id="JAUOQI010000005">
    <property type="protein sequence ID" value="MDO6577585.1"/>
    <property type="molecule type" value="Genomic_DNA"/>
</dbReference>
<protein>
    <recommendedName>
        <fullName evidence="3">histidine kinase</fullName>
        <ecNumber evidence="3">2.7.13.3</ecNumber>
    </recommendedName>
</protein>
<evidence type="ECO:0000313" key="14">
    <source>
        <dbReference type="Proteomes" id="UP001170717"/>
    </source>
</evidence>
<dbReference type="SUPFAM" id="SSF103190">
    <property type="entry name" value="Sensory domain-like"/>
    <property type="match status" value="1"/>
</dbReference>
<dbReference type="EC" id="2.7.13.3" evidence="3"/>
<dbReference type="PANTHER" id="PTHR45339">
    <property type="entry name" value="HYBRID SIGNAL TRANSDUCTION HISTIDINE KINASE J"/>
    <property type="match status" value="1"/>
</dbReference>
<dbReference type="SMART" id="SM00387">
    <property type="entry name" value="HATPase_c"/>
    <property type="match status" value="1"/>
</dbReference>
<dbReference type="Pfam" id="PF00512">
    <property type="entry name" value="HisKA"/>
    <property type="match status" value="1"/>
</dbReference>
<dbReference type="InterPro" id="IPR005467">
    <property type="entry name" value="His_kinase_dom"/>
</dbReference>
<feature type="transmembrane region" description="Helical" evidence="10">
    <location>
        <begin position="312"/>
        <end position="332"/>
    </location>
</feature>
<evidence type="ECO:0000256" key="8">
    <source>
        <dbReference type="ARBA" id="ARBA00023012"/>
    </source>
</evidence>
<dbReference type="Proteomes" id="UP001170717">
    <property type="component" value="Unassembled WGS sequence"/>
</dbReference>
<dbReference type="InterPro" id="IPR003661">
    <property type="entry name" value="HisK_dim/P_dom"/>
</dbReference>
<dbReference type="Gene3D" id="3.40.50.2300">
    <property type="match status" value="1"/>
</dbReference>
<dbReference type="Gene3D" id="3.30.450.20">
    <property type="entry name" value="PAS domain"/>
    <property type="match status" value="1"/>
</dbReference>
<feature type="transmembrane region" description="Helical" evidence="10">
    <location>
        <begin position="12"/>
        <end position="32"/>
    </location>
</feature>
<evidence type="ECO:0000256" key="3">
    <source>
        <dbReference type="ARBA" id="ARBA00012438"/>
    </source>
</evidence>
<dbReference type="InterPro" id="IPR029151">
    <property type="entry name" value="Sensor-like_sf"/>
</dbReference>
<dbReference type="SUPFAM" id="SSF52172">
    <property type="entry name" value="CheY-like"/>
    <property type="match status" value="1"/>
</dbReference>
<name>A0AAW7YYS6_9ALTE</name>
<dbReference type="CDD" id="cd17546">
    <property type="entry name" value="REC_hyHK_CKI1_RcsC-like"/>
    <property type="match status" value="1"/>
</dbReference>
<sequence>MVNKVSKSALFISIFCVLFIGILAVLANILWIETKRFSHDAISQQFDVLHQNFQSEINHVILDARSIAIQESKSTLIVDSLVEGDAKRYLTAHWSALFDAYPSLQQIRYIALDGNEQLRAEKSAESLIWRDTKDLQNKADRYYFIEAVESPKDYYISPLDLNKERGIIELPYRPTIRSVAKYRVDGEVLGLVVLNFDLRELFSRLKALQSTSAHWLINPDGFFLSSPNNSAWGWLLDRPKNQVSMQFPGFEKRFNGSEDDTPDGNFTSRFKHGIIPIGKRNTDDTDIEDAYYWLVMEKPTEAVAYLERTKHFFIFGFVAAALFLIGLAYLLIRLLNQLSLEKELAIKAKNKANNAEKSKADFLARMSHEIRTPMNGVYGLLQITLGERNYKKINDNIEQAITSFSLLSRIIDDVLDFSKIEAGKLDMVEAPFRLDSLLNQVGKMMGRAAYGKHIELWIDVDPKCPKHVVGDAVRLNQIISNLISNAIKFTSRGEVNLSVELLGENEDTVQLGFEVQDTGIGMTEKQANQVFGAFTQASRDTNTKFGGTGLGLSIAKQLVEMMHGKIGVVSQQGKGSKFHFNVLLKKASAAQAESLSEQDVVSYQAIVLTQNVNVETGIQRQCSVLGWPSYVAKSVEDLMSHKVSNSLPRVVIIDEAILSVISKEALADWQQEQKEITHLVVVSHNTESFDKNSLVLFDDLLYKPFTPSTLYDTVISCNQSTDELAQKPVVEDDEKLLAKRLVLVVEDNPINQQVAGAMLKSAGAIVKFAENGQECLDLLLSGFKPHLILMDMQMPIMGGVEAAEHIRANATWDNIPILAMTANAMEADRKRCIDAGMQGHIVKPVVKQDLITQVKLRLTDN</sequence>
<keyword evidence="6 10" id="KW-0812">Transmembrane</keyword>
<organism evidence="13 14">
    <name type="scientific">Alteromonas stellipolaris</name>
    <dbReference type="NCBI Taxonomy" id="233316"/>
    <lineage>
        <taxon>Bacteria</taxon>
        <taxon>Pseudomonadati</taxon>
        <taxon>Pseudomonadota</taxon>
        <taxon>Gammaproteobacteria</taxon>
        <taxon>Alteromonadales</taxon>
        <taxon>Alteromonadaceae</taxon>
        <taxon>Alteromonas/Salinimonas group</taxon>
        <taxon>Alteromonas</taxon>
    </lineage>
</organism>
<keyword evidence="13" id="KW-0547">Nucleotide-binding</keyword>
<proteinExistence type="predicted"/>
<dbReference type="GO" id="GO:0000155">
    <property type="term" value="F:phosphorelay sensor kinase activity"/>
    <property type="evidence" value="ECO:0007669"/>
    <property type="project" value="InterPro"/>
</dbReference>
<dbReference type="Gene3D" id="1.10.287.130">
    <property type="match status" value="1"/>
</dbReference>
<accession>A0AAW7YYS6</accession>
<keyword evidence="5 9" id="KW-0597">Phosphoprotein</keyword>
<feature type="domain" description="Response regulatory" evidence="12">
    <location>
        <begin position="741"/>
        <end position="858"/>
    </location>
</feature>
<dbReference type="InterPro" id="IPR003594">
    <property type="entry name" value="HATPase_dom"/>
</dbReference>
<dbReference type="RefSeq" id="WP_061996791.1">
    <property type="nucleotide sequence ID" value="NZ_JAUOQI010000005.1"/>
</dbReference>
<comment type="caution">
    <text evidence="13">The sequence shown here is derived from an EMBL/GenBank/DDBJ whole genome shotgun (WGS) entry which is preliminary data.</text>
</comment>